<evidence type="ECO:0000313" key="9">
    <source>
        <dbReference type="EMBL" id="SCV70990.1"/>
    </source>
</evidence>
<evidence type="ECO:0000256" key="6">
    <source>
        <dbReference type="ARBA" id="ARBA00048612"/>
    </source>
</evidence>
<accession>A0A238FAW5</accession>
<dbReference type="PROSITE" id="PS51257">
    <property type="entry name" value="PROKAR_LIPOPROTEIN"/>
    <property type="match status" value="1"/>
</dbReference>
<comment type="subcellular location">
    <subcellularLocation>
        <location evidence="1 7">Mitochondrion</location>
    </subcellularLocation>
</comment>
<comment type="catalytic activity">
    <reaction evidence="6 7">
        <text>L-arginyl-[protein] + 2 S-adenosyl-L-methionine = N(omega),N(omega)'-dimethyl-L-arginyl-[protein] + 2 S-adenosyl-L-homocysteine + 2 H(+)</text>
        <dbReference type="Rhea" id="RHEA:48108"/>
        <dbReference type="Rhea" id="RHEA-COMP:10532"/>
        <dbReference type="Rhea" id="RHEA-COMP:11992"/>
        <dbReference type="ChEBI" id="CHEBI:15378"/>
        <dbReference type="ChEBI" id="CHEBI:29965"/>
        <dbReference type="ChEBI" id="CHEBI:57856"/>
        <dbReference type="ChEBI" id="CHEBI:59789"/>
        <dbReference type="ChEBI" id="CHEBI:88221"/>
        <dbReference type="EC" id="2.1.1.320"/>
    </reaction>
</comment>
<dbReference type="GO" id="GO:0032981">
    <property type="term" value="P:mitochondrial respiratory chain complex I assembly"/>
    <property type="evidence" value="ECO:0007669"/>
    <property type="project" value="TreeGrafter"/>
</dbReference>
<keyword evidence="3 7" id="KW-0489">Methyltransferase</keyword>
<evidence type="ECO:0000256" key="4">
    <source>
        <dbReference type="ARBA" id="ARBA00022679"/>
    </source>
</evidence>
<evidence type="ECO:0000313" key="10">
    <source>
        <dbReference type="Proteomes" id="UP000198372"/>
    </source>
</evidence>
<dbReference type="SUPFAM" id="SSF53335">
    <property type="entry name" value="S-adenosyl-L-methionine-dependent methyltransferases"/>
    <property type="match status" value="1"/>
</dbReference>
<dbReference type="AlphaFoldDB" id="A0A238FAW5"/>
<dbReference type="InterPro" id="IPR003788">
    <property type="entry name" value="NDUFAF7"/>
</dbReference>
<dbReference type="STRING" id="269621.A0A238FAW5"/>
<proteinExistence type="inferred from homology"/>
<evidence type="ECO:0000256" key="2">
    <source>
        <dbReference type="ARBA" id="ARBA00005891"/>
    </source>
</evidence>
<feature type="region of interest" description="Disordered" evidence="8">
    <location>
        <begin position="314"/>
        <end position="343"/>
    </location>
</feature>
<dbReference type="InterPro" id="IPR029063">
    <property type="entry name" value="SAM-dependent_MTases_sf"/>
</dbReference>
<name>A0A238FAW5_9BASI</name>
<comment type="function">
    <text evidence="7">Arginine methyltransferase involved in the assembly or stability of mitochondrial NADH:ubiquinone oxidoreductase complex (complex I).</text>
</comment>
<evidence type="ECO:0000256" key="8">
    <source>
        <dbReference type="SAM" id="MobiDB-lite"/>
    </source>
</evidence>
<sequence>MSTRAAASLKRALTRASTCGSTTSSCRMRSCHHISNISCSFTSCAAPLRNDHSVRSAATVKPTTSTINAADPVHGSQYAPPELLTVLQETIKTHGALPVSRYMTLCLSHPTLGYYSTRNVFGSSGDFITSPEISQVFGELLAIWFVTQWAAQGAPSKVRIVELGPGKGTLLADVLGTLKTLPQASTRPVTAIHLVESSEALRKVQKAKLASSGFGDVETRWWDNAVEVPPSEDEFTIVIAHEFFDALPIHIFENTPKGWREVLVDVADPKKAVVPNSPTEPLRLVLAPGPTPASTLYTRLSTLVATPASRTSASSSLSFDTTLPPSNATPPSGPQPSAGSAEPVSSLTLARFARLPVGSRIEISPASWEVAQSVGKLFSSSSSPKGAAGLIIDYGDAKAFGRSWRGFRKHAVVDPLSEPGHTDLTANVDFAYLTEALAEHGERFSIGFGMSEIVLLTQALVGGSSSPASTHGLLSQRTFLRSLGLDARLSSLLRNAPMERQNEIASAAERLIDKFGMGTQYKVMAITPKGNQEGSAFPFVEGVEEALDRAERGS</sequence>
<dbReference type="GO" id="GO:0005739">
    <property type="term" value="C:mitochondrion"/>
    <property type="evidence" value="ECO:0007669"/>
    <property type="project" value="UniProtKB-SubCell"/>
</dbReference>
<protein>
    <recommendedName>
        <fullName evidence="7">Protein arginine methyltransferase NDUFAF7</fullName>
        <ecNumber evidence="7">2.1.1.320</ecNumber>
    </recommendedName>
</protein>
<keyword evidence="10" id="KW-1185">Reference proteome</keyword>
<keyword evidence="4 7" id="KW-0808">Transferase</keyword>
<dbReference type="GO" id="GO:0032259">
    <property type="term" value="P:methylation"/>
    <property type="evidence" value="ECO:0007669"/>
    <property type="project" value="UniProtKB-KW"/>
</dbReference>
<evidence type="ECO:0000256" key="7">
    <source>
        <dbReference type="RuleBase" id="RU364114"/>
    </source>
</evidence>
<dbReference type="EMBL" id="FMSP01000006">
    <property type="protein sequence ID" value="SCV70990.1"/>
    <property type="molecule type" value="Genomic_DNA"/>
</dbReference>
<dbReference type="OrthoDB" id="438553at2759"/>
<keyword evidence="5 7" id="KW-0496">Mitochondrion</keyword>
<dbReference type="Gene3D" id="3.40.50.12710">
    <property type="match status" value="1"/>
</dbReference>
<dbReference type="Pfam" id="PF02636">
    <property type="entry name" value="Methyltransf_28"/>
    <property type="match status" value="1"/>
</dbReference>
<organism evidence="9 10">
    <name type="scientific">Microbotryum intermedium</name>
    <dbReference type="NCBI Taxonomy" id="269621"/>
    <lineage>
        <taxon>Eukaryota</taxon>
        <taxon>Fungi</taxon>
        <taxon>Dikarya</taxon>
        <taxon>Basidiomycota</taxon>
        <taxon>Pucciniomycotina</taxon>
        <taxon>Microbotryomycetes</taxon>
        <taxon>Microbotryales</taxon>
        <taxon>Microbotryaceae</taxon>
        <taxon>Microbotryum</taxon>
    </lineage>
</organism>
<evidence type="ECO:0000256" key="3">
    <source>
        <dbReference type="ARBA" id="ARBA00022603"/>
    </source>
</evidence>
<dbReference type="PANTHER" id="PTHR12049:SF7">
    <property type="entry name" value="PROTEIN ARGININE METHYLTRANSFERASE NDUFAF7, MITOCHONDRIAL"/>
    <property type="match status" value="1"/>
</dbReference>
<reference evidence="10" key="1">
    <citation type="submission" date="2016-09" db="EMBL/GenBank/DDBJ databases">
        <authorList>
            <person name="Jeantristanb JTB J.-T."/>
            <person name="Ricardo R."/>
        </authorList>
    </citation>
    <scope>NUCLEOTIDE SEQUENCE [LARGE SCALE GENOMIC DNA]</scope>
</reference>
<evidence type="ECO:0000256" key="5">
    <source>
        <dbReference type="ARBA" id="ARBA00023128"/>
    </source>
</evidence>
<gene>
    <name evidence="9" type="ORF">BQ2448_3752</name>
</gene>
<evidence type="ECO:0000256" key="1">
    <source>
        <dbReference type="ARBA" id="ARBA00004173"/>
    </source>
</evidence>
<dbReference type="PANTHER" id="PTHR12049">
    <property type="entry name" value="PROTEIN ARGININE METHYLTRANSFERASE NDUFAF7, MITOCHONDRIAL"/>
    <property type="match status" value="1"/>
</dbReference>
<dbReference type="InterPro" id="IPR038375">
    <property type="entry name" value="NDUFAF7_sf"/>
</dbReference>
<dbReference type="Proteomes" id="UP000198372">
    <property type="component" value="Unassembled WGS sequence"/>
</dbReference>
<dbReference type="EC" id="2.1.1.320" evidence="7"/>
<dbReference type="GO" id="GO:0035243">
    <property type="term" value="F:protein-arginine omega-N symmetric methyltransferase activity"/>
    <property type="evidence" value="ECO:0007669"/>
    <property type="project" value="UniProtKB-EC"/>
</dbReference>
<comment type="similarity">
    <text evidence="2 7">Belongs to the NDUFAF7 family.</text>
</comment>